<evidence type="ECO:0000256" key="1">
    <source>
        <dbReference type="SAM" id="SignalP"/>
    </source>
</evidence>
<sequence length="193" mass="22160">MKFLNVLLALIVFSINPGQSSDLGSFEDYAGENENDNLRECFFQGKMAAGAKFRRLDPLSAEELDRAEDAIRECVNKMAKINKKVDDVKDALSDEIFQAFQFFEVQNIPCSLKLKSRKSWDDQESKNCFISTGMRPGDYFCNDSWGKDGCMIDIWRKECSDKLVEGMQRFLPFMQKKQKECVDLFSNKLGNIL</sequence>
<dbReference type="Proteomes" id="UP001152747">
    <property type="component" value="Unassembled WGS sequence"/>
</dbReference>
<reference evidence="2" key="1">
    <citation type="submission" date="2022-11" db="EMBL/GenBank/DDBJ databases">
        <authorList>
            <person name="Kikuchi T."/>
        </authorList>
    </citation>
    <scope>NUCLEOTIDE SEQUENCE</scope>
    <source>
        <strain evidence="2">PS1010</strain>
    </source>
</reference>
<gene>
    <name evidence="2" type="ORF">CAMP_LOCUS17898</name>
</gene>
<organism evidence="2 3">
    <name type="scientific">Caenorhabditis angaria</name>
    <dbReference type="NCBI Taxonomy" id="860376"/>
    <lineage>
        <taxon>Eukaryota</taxon>
        <taxon>Metazoa</taxon>
        <taxon>Ecdysozoa</taxon>
        <taxon>Nematoda</taxon>
        <taxon>Chromadorea</taxon>
        <taxon>Rhabditida</taxon>
        <taxon>Rhabditina</taxon>
        <taxon>Rhabditomorpha</taxon>
        <taxon>Rhabditoidea</taxon>
        <taxon>Rhabditidae</taxon>
        <taxon>Peloderinae</taxon>
        <taxon>Caenorhabditis</taxon>
    </lineage>
</organism>
<evidence type="ECO:0000313" key="3">
    <source>
        <dbReference type="Proteomes" id="UP001152747"/>
    </source>
</evidence>
<protein>
    <recommendedName>
        <fullName evidence="4">DUF19 domain-containing protein</fullName>
    </recommendedName>
</protein>
<keyword evidence="1" id="KW-0732">Signal</keyword>
<evidence type="ECO:0008006" key="4">
    <source>
        <dbReference type="Google" id="ProtNLM"/>
    </source>
</evidence>
<evidence type="ECO:0000313" key="2">
    <source>
        <dbReference type="EMBL" id="CAI5455261.1"/>
    </source>
</evidence>
<accession>A0A9P1N8Q8</accession>
<dbReference type="EMBL" id="CANHGI010000006">
    <property type="protein sequence ID" value="CAI5455261.1"/>
    <property type="molecule type" value="Genomic_DNA"/>
</dbReference>
<dbReference type="AlphaFoldDB" id="A0A9P1N8Q8"/>
<feature type="signal peptide" evidence="1">
    <location>
        <begin position="1"/>
        <end position="20"/>
    </location>
</feature>
<proteinExistence type="predicted"/>
<comment type="caution">
    <text evidence="2">The sequence shown here is derived from an EMBL/GenBank/DDBJ whole genome shotgun (WGS) entry which is preliminary data.</text>
</comment>
<name>A0A9P1N8Q8_9PELO</name>
<keyword evidence="3" id="KW-1185">Reference proteome</keyword>
<feature type="chain" id="PRO_5040464852" description="DUF19 domain-containing protein" evidence="1">
    <location>
        <begin position="21"/>
        <end position="193"/>
    </location>
</feature>